<accession>A0AAJ8E3M0</accession>
<evidence type="ECO:0000313" key="2">
    <source>
        <dbReference type="RefSeq" id="XP_059605782.1"/>
    </source>
</evidence>
<dbReference type="KEGG" id="ang:An07g06180"/>
<dbReference type="RefSeq" id="XP_059605782.1">
    <property type="nucleotide sequence ID" value="XM_059748515.1"/>
</dbReference>
<reference evidence="2" key="1">
    <citation type="submission" date="2025-02" db="EMBL/GenBank/DDBJ databases">
        <authorList>
            <consortium name="NCBI Genome Project"/>
        </authorList>
    </citation>
    <scope>NUCLEOTIDE SEQUENCE</scope>
</reference>
<proteinExistence type="predicted"/>
<protein>
    <submittedName>
        <fullName evidence="2">Uncharacterized protein</fullName>
    </submittedName>
</protein>
<evidence type="ECO:0000256" key="1">
    <source>
        <dbReference type="SAM" id="MobiDB-lite"/>
    </source>
</evidence>
<organism evidence="2">
    <name type="scientific">Aspergillus niger</name>
    <dbReference type="NCBI Taxonomy" id="5061"/>
    <lineage>
        <taxon>Eukaryota</taxon>
        <taxon>Fungi</taxon>
        <taxon>Dikarya</taxon>
        <taxon>Ascomycota</taxon>
        <taxon>Pezizomycotina</taxon>
        <taxon>Eurotiomycetes</taxon>
        <taxon>Eurotiomycetidae</taxon>
        <taxon>Eurotiales</taxon>
        <taxon>Aspergillaceae</taxon>
        <taxon>Aspergillus</taxon>
        <taxon>Aspergillus subgen. Circumdati</taxon>
    </lineage>
</organism>
<sequence>MTFVPASELMVWDDGGNGKRGSGCHPRHAIETAPSSPWNWPVKLRAQATEPWDGTPQINPACFLAVPTGPRTGDEWHWCKLLDRQIDSASTVSTEWGEKVWRLPDKPEEATKESPLLRQGIPPERHGGSGKEAVLACPATRSQVDHSFLPFFLLHIIPSSHPHPHLHPLLPTSSTVHVPAPLRSPSSLSGWLLSTSPSLLDH</sequence>
<dbReference type="VEuPathDB" id="FungiDB:An07g06180"/>
<gene>
    <name evidence="2" type="ORF">An07g06180</name>
</gene>
<reference evidence="2" key="2">
    <citation type="submission" date="2025-08" db="UniProtKB">
        <authorList>
            <consortium name="RefSeq"/>
        </authorList>
    </citation>
    <scope>IDENTIFICATION</scope>
</reference>
<dbReference type="GeneID" id="84591426"/>
<dbReference type="AlphaFoldDB" id="A0AAJ8E3M0"/>
<name>A0AAJ8E3M0_ASPNG</name>
<feature type="region of interest" description="Disordered" evidence="1">
    <location>
        <begin position="108"/>
        <end position="131"/>
    </location>
</feature>